<name>A0A2H0WXN5_9BACT</name>
<evidence type="ECO:0000313" key="8">
    <source>
        <dbReference type="Proteomes" id="UP000229675"/>
    </source>
</evidence>
<dbReference type="HAMAP" id="MF_01345_B">
    <property type="entry name" value="Ribosomal_uS17_B"/>
    <property type="match status" value="1"/>
</dbReference>
<dbReference type="GO" id="GO:0006412">
    <property type="term" value="P:translation"/>
    <property type="evidence" value="ECO:0007669"/>
    <property type="project" value="UniProtKB-UniRule"/>
</dbReference>
<evidence type="ECO:0000313" key="7">
    <source>
        <dbReference type="EMBL" id="PIS17375.1"/>
    </source>
</evidence>
<protein>
    <recommendedName>
        <fullName evidence="6">Small ribosomal subunit protein uS17</fullName>
    </recommendedName>
</protein>
<evidence type="ECO:0000256" key="5">
    <source>
        <dbReference type="ARBA" id="ARBA00023274"/>
    </source>
</evidence>
<dbReference type="SUPFAM" id="SSF50249">
    <property type="entry name" value="Nucleic acid-binding proteins"/>
    <property type="match status" value="1"/>
</dbReference>
<dbReference type="PANTHER" id="PTHR10744:SF1">
    <property type="entry name" value="SMALL RIBOSOMAL SUBUNIT PROTEIN US17M"/>
    <property type="match status" value="1"/>
</dbReference>
<comment type="similarity">
    <text evidence="1 6">Belongs to the universal ribosomal protein uS17 family.</text>
</comment>
<comment type="function">
    <text evidence="6">One of the primary rRNA binding proteins, it binds specifically to the 5'-end of 16S ribosomal RNA.</text>
</comment>
<keyword evidence="4 6" id="KW-0689">Ribosomal protein</keyword>
<sequence length="80" mass="9552">MPKRRLTGTIVSNKMSKTIVVRVERIKEHSKYRKRFKVHKNYKAHAPEGEFKVGEKVTIEECRPISRDKRWQVVKKVFVT</sequence>
<dbReference type="NCBIfam" id="TIGR03635">
    <property type="entry name" value="uS17_bact"/>
    <property type="match status" value="1"/>
</dbReference>
<keyword evidence="3 6" id="KW-0694">RNA-binding</keyword>
<dbReference type="CDD" id="cd00364">
    <property type="entry name" value="Ribosomal_uS17"/>
    <property type="match status" value="1"/>
</dbReference>
<evidence type="ECO:0000256" key="2">
    <source>
        <dbReference type="ARBA" id="ARBA00022730"/>
    </source>
</evidence>
<dbReference type="Pfam" id="PF00366">
    <property type="entry name" value="Ribosomal_S17"/>
    <property type="match status" value="1"/>
</dbReference>
<dbReference type="PRINTS" id="PR00973">
    <property type="entry name" value="RIBOSOMALS17"/>
</dbReference>
<gene>
    <name evidence="6 7" type="primary">rpsQ</name>
    <name evidence="7" type="ORF">COT59_00965</name>
</gene>
<dbReference type="EMBL" id="PEZD01000022">
    <property type="protein sequence ID" value="PIS17375.1"/>
    <property type="molecule type" value="Genomic_DNA"/>
</dbReference>
<reference evidence="8" key="1">
    <citation type="submission" date="2017-09" db="EMBL/GenBank/DDBJ databases">
        <title>Depth-based differentiation of microbial function through sediment-hosted aquifers and enrichment of novel symbionts in the deep terrestrial subsurface.</title>
        <authorList>
            <person name="Probst A.J."/>
            <person name="Ladd B."/>
            <person name="Jarett J.K."/>
            <person name="Geller-Mcgrath D.E."/>
            <person name="Sieber C.M.K."/>
            <person name="Emerson J.B."/>
            <person name="Anantharaman K."/>
            <person name="Thomas B.C."/>
            <person name="Malmstrom R."/>
            <person name="Stieglmeier M."/>
            <person name="Klingl A."/>
            <person name="Woyke T."/>
            <person name="Ryan C.M."/>
            <person name="Banfield J.F."/>
        </authorList>
    </citation>
    <scope>NUCLEOTIDE SEQUENCE [LARGE SCALE GENOMIC DNA]</scope>
</reference>
<dbReference type="InterPro" id="IPR000266">
    <property type="entry name" value="Ribosomal_uS17"/>
</dbReference>
<dbReference type="PANTHER" id="PTHR10744">
    <property type="entry name" value="40S RIBOSOMAL PROTEIN S11 FAMILY MEMBER"/>
    <property type="match status" value="1"/>
</dbReference>
<dbReference type="InterPro" id="IPR012340">
    <property type="entry name" value="NA-bd_OB-fold"/>
</dbReference>
<accession>A0A2H0WXN5</accession>
<dbReference type="NCBIfam" id="NF004123">
    <property type="entry name" value="PRK05610.1"/>
    <property type="match status" value="1"/>
</dbReference>
<dbReference type="AlphaFoldDB" id="A0A2H0WXN5"/>
<evidence type="ECO:0000256" key="4">
    <source>
        <dbReference type="ARBA" id="ARBA00022980"/>
    </source>
</evidence>
<dbReference type="Gene3D" id="2.40.50.140">
    <property type="entry name" value="Nucleic acid-binding proteins"/>
    <property type="match status" value="1"/>
</dbReference>
<dbReference type="Proteomes" id="UP000229675">
    <property type="component" value="Unassembled WGS sequence"/>
</dbReference>
<dbReference type="InterPro" id="IPR019984">
    <property type="entry name" value="Ribosomal_uS17_bact/chlr"/>
</dbReference>
<evidence type="ECO:0000256" key="1">
    <source>
        <dbReference type="ARBA" id="ARBA00010254"/>
    </source>
</evidence>
<dbReference type="GO" id="GO:0019843">
    <property type="term" value="F:rRNA binding"/>
    <property type="evidence" value="ECO:0007669"/>
    <property type="project" value="UniProtKB-UniRule"/>
</dbReference>
<evidence type="ECO:0000256" key="6">
    <source>
        <dbReference type="HAMAP-Rule" id="MF_01345"/>
    </source>
</evidence>
<comment type="caution">
    <text evidence="7">The sequence shown here is derived from an EMBL/GenBank/DDBJ whole genome shotgun (WGS) entry which is preliminary data.</text>
</comment>
<proteinExistence type="inferred from homology"/>
<comment type="subunit">
    <text evidence="6">Part of the 30S ribosomal subunit.</text>
</comment>
<keyword evidence="2 6" id="KW-0699">rRNA-binding</keyword>
<dbReference type="GO" id="GO:0022627">
    <property type="term" value="C:cytosolic small ribosomal subunit"/>
    <property type="evidence" value="ECO:0007669"/>
    <property type="project" value="UniProtKB-UniRule"/>
</dbReference>
<keyword evidence="5 6" id="KW-0687">Ribonucleoprotein</keyword>
<organism evidence="7 8">
    <name type="scientific">Candidatus Nealsonbacteria bacterium CG09_land_8_20_14_0_10_42_14</name>
    <dbReference type="NCBI Taxonomy" id="1974707"/>
    <lineage>
        <taxon>Bacteria</taxon>
        <taxon>Candidatus Nealsoniibacteriota</taxon>
    </lineage>
</organism>
<dbReference type="GO" id="GO:0003735">
    <property type="term" value="F:structural constituent of ribosome"/>
    <property type="evidence" value="ECO:0007669"/>
    <property type="project" value="UniProtKB-UniRule"/>
</dbReference>
<evidence type="ECO:0000256" key="3">
    <source>
        <dbReference type="ARBA" id="ARBA00022884"/>
    </source>
</evidence>